<sequence length="277" mass="32965">MNKFYIQIVFFLLIIPLYVNNKTLATELVPKKDTKHKSKKNTTFKSIKYYPTYDNTKEIYQKNKHLLYTDPKETINAYKFMNDALKQLEHHATSKGYTSCGGIPSKNIVFYKKKHRGHTKILKAEYLIYDTNQYNELLNELWDPDCDQYINKDHVKKKIVRMYTPNLVMIQQRCKKHPWSREKYFYAIAAKYKISKNKAIFVMASANIIDHNRKNKKYFENKIVESANLFQAEVDSEDDIRNGKIKKTFVNLSGYIVEKRKDRIYVIYIDSMNEDLC</sequence>
<dbReference type="Proteomes" id="UP001054126">
    <property type="component" value="Chromosome 6"/>
</dbReference>
<organism evidence="2 3">
    <name type="scientific">Plasmodium yoelii yoelii</name>
    <dbReference type="NCBI Taxonomy" id="73239"/>
    <lineage>
        <taxon>Eukaryota</taxon>
        <taxon>Sar</taxon>
        <taxon>Alveolata</taxon>
        <taxon>Apicomplexa</taxon>
        <taxon>Aconoidasida</taxon>
        <taxon>Haemosporida</taxon>
        <taxon>Plasmodiidae</taxon>
        <taxon>Plasmodium</taxon>
        <taxon>Plasmodium (Vinckeia)</taxon>
    </lineage>
</organism>
<accession>A0AAE9WSP5</accession>
<reference evidence="2" key="1">
    <citation type="submission" date="2023-01" db="EMBL/GenBank/DDBJ databases">
        <title>Long-Read Genome Assembly and Gene Model Annotations for the Rodent Malaria Parasite Plasmodium yoelii 17XNL.</title>
        <authorList>
            <person name="Mitchell G.J."/>
            <person name="Sebastian A."/>
            <person name="Albert I."/>
            <person name="Lindner S.E."/>
        </authorList>
    </citation>
    <scope>NUCLEOTIDE SEQUENCE</scope>
    <source>
        <strain evidence="2">17XNL clone 1.1</strain>
    </source>
</reference>
<dbReference type="NCBIfam" id="TIGR01599">
    <property type="entry name" value="PYST-A"/>
    <property type="match status" value="1"/>
</dbReference>
<gene>
    <name evidence="2" type="ORF">Py17XNL_000600554</name>
</gene>
<keyword evidence="1" id="KW-0732">Signal</keyword>
<proteinExistence type="predicted"/>
<feature type="chain" id="PRO_5041954417" evidence="1">
    <location>
        <begin position="26"/>
        <end position="277"/>
    </location>
</feature>
<name>A0AAE9WSP5_PLAYO</name>
<evidence type="ECO:0000313" key="3">
    <source>
        <dbReference type="Proteomes" id="UP001054126"/>
    </source>
</evidence>
<protein>
    <submittedName>
        <fullName evidence="2">Fam-a protein</fullName>
    </submittedName>
</protein>
<dbReference type="SUPFAM" id="SSF55961">
    <property type="entry name" value="Bet v1-like"/>
    <property type="match status" value="1"/>
</dbReference>
<dbReference type="EMBL" id="CP115530">
    <property type="protein sequence ID" value="WBY55849.1"/>
    <property type="molecule type" value="Genomic_DNA"/>
</dbReference>
<dbReference type="InterPro" id="IPR006486">
    <property type="entry name" value="PYST_A"/>
</dbReference>
<feature type="signal peptide" evidence="1">
    <location>
        <begin position="1"/>
        <end position="25"/>
    </location>
</feature>
<evidence type="ECO:0000256" key="1">
    <source>
        <dbReference type="SAM" id="SignalP"/>
    </source>
</evidence>
<dbReference type="AlphaFoldDB" id="A0AAE9WSP5"/>
<evidence type="ECO:0000313" key="2">
    <source>
        <dbReference type="EMBL" id="WBY55849.1"/>
    </source>
</evidence>